<dbReference type="PANTHER" id="PTHR30401:SF0">
    <property type="entry name" value="TRNA 2-SELENOURIDINE SYNTHASE"/>
    <property type="match status" value="1"/>
</dbReference>
<dbReference type="InterPro" id="IPR036873">
    <property type="entry name" value="Rhodanese-like_dom_sf"/>
</dbReference>
<feature type="domain" description="Rhodanese" evidence="2">
    <location>
        <begin position="15"/>
        <end position="139"/>
    </location>
</feature>
<comment type="caution">
    <text evidence="3">The sequence shown here is derived from an EMBL/GenBank/DDBJ whole genome shotgun (WGS) entry which is preliminary data.</text>
</comment>
<evidence type="ECO:0000256" key="1">
    <source>
        <dbReference type="ARBA" id="ARBA00023266"/>
    </source>
</evidence>
<dbReference type="InterPro" id="IPR017582">
    <property type="entry name" value="SelU"/>
</dbReference>
<dbReference type="Pfam" id="PF26341">
    <property type="entry name" value="AAA_SelU"/>
    <property type="match status" value="1"/>
</dbReference>
<dbReference type="Gene3D" id="3.40.250.10">
    <property type="entry name" value="Rhodanese-like domain"/>
    <property type="match status" value="1"/>
</dbReference>
<dbReference type="AlphaFoldDB" id="A0A562QRG6"/>
<dbReference type="NCBIfam" id="NF008752">
    <property type="entry name" value="PRK11784.1-4"/>
    <property type="match status" value="1"/>
</dbReference>
<dbReference type="Proteomes" id="UP000315711">
    <property type="component" value="Unassembled WGS sequence"/>
</dbReference>
<evidence type="ECO:0000259" key="2">
    <source>
        <dbReference type="PROSITE" id="PS50206"/>
    </source>
</evidence>
<dbReference type="SMART" id="SM00450">
    <property type="entry name" value="RHOD"/>
    <property type="match status" value="1"/>
</dbReference>
<dbReference type="NCBIfam" id="TIGR03167">
    <property type="entry name" value="tRNA_sel_U_synt"/>
    <property type="match status" value="1"/>
</dbReference>
<evidence type="ECO:0000313" key="3">
    <source>
        <dbReference type="EMBL" id="TWI59341.1"/>
    </source>
</evidence>
<name>A0A562QRG6_9BACI</name>
<dbReference type="Pfam" id="PF00581">
    <property type="entry name" value="Rhodanese"/>
    <property type="match status" value="1"/>
</dbReference>
<dbReference type="NCBIfam" id="NF008750">
    <property type="entry name" value="PRK11784.1-2"/>
    <property type="match status" value="1"/>
</dbReference>
<dbReference type="InterPro" id="IPR058840">
    <property type="entry name" value="AAA_SelU"/>
</dbReference>
<proteinExistence type="predicted"/>
<dbReference type="InterPro" id="IPR001763">
    <property type="entry name" value="Rhodanese-like_dom"/>
</dbReference>
<keyword evidence="1" id="KW-0711">Selenium</keyword>
<dbReference type="OrthoDB" id="9808735at2"/>
<dbReference type="GO" id="GO:0002098">
    <property type="term" value="P:tRNA wobble uridine modification"/>
    <property type="evidence" value="ECO:0007669"/>
    <property type="project" value="InterPro"/>
</dbReference>
<dbReference type="PANTHER" id="PTHR30401">
    <property type="entry name" value="TRNA 2-SELENOURIDINE SYNTHASE"/>
    <property type="match status" value="1"/>
</dbReference>
<evidence type="ECO:0000313" key="4">
    <source>
        <dbReference type="Proteomes" id="UP000315711"/>
    </source>
</evidence>
<sequence length="352" mass="40720">MSTIDVKTVSLDDLIYEDEILIDVRSPAEFAEYRLPGAVNIPLFSNEERAKIGTIYKQKSREEAIEVGLSIYAPKLPVFFKKVKELKEENPNKRIVVYCWRGGMRSKSVTGTLGLVGIDCYQLEGGIRSFRKNVQESLAKEVTKERDYLVVAGHTGTRKTEILHVLKEKGYPVLDLEELAGHRGSLFGQIGLEPKSQKQFEYELVTRLHQLKDSPYLIIEAESKRIGHIVLPDFIIEGKEKGRRIELEHPFWSRVEHIYQTYQPQKYGEQVKEALQLIRKYLSHDLKVELEDLLEQGDYKLIVARLLEHYYDPKYSHAASTYKTNATVIEFDDIHTAVVQLRSYIDHYFGER</sequence>
<protein>
    <submittedName>
        <fullName evidence="3">tRNA 2-selenouridine synthase</fullName>
    </submittedName>
</protein>
<accession>A0A562QRG6</accession>
<dbReference type="GO" id="GO:0043828">
    <property type="term" value="F:tRNA 2-selenouridine synthase activity"/>
    <property type="evidence" value="ECO:0007669"/>
    <property type="project" value="InterPro"/>
</dbReference>
<organism evidence="3 4">
    <name type="scientific">Halalkalibacter nanhaiisediminis</name>
    <dbReference type="NCBI Taxonomy" id="688079"/>
    <lineage>
        <taxon>Bacteria</taxon>
        <taxon>Bacillati</taxon>
        <taxon>Bacillota</taxon>
        <taxon>Bacilli</taxon>
        <taxon>Bacillales</taxon>
        <taxon>Bacillaceae</taxon>
        <taxon>Halalkalibacter</taxon>
    </lineage>
</organism>
<dbReference type="RefSeq" id="WP_144449406.1">
    <property type="nucleotide sequence ID" value="NZ_VLKZ01000002.1"/>
</dbReference>
<keyword evidence="4" id="KW-1185">Reference proteome</keyword>
<dbReference type="EMBL" id="VLKZ01000002">
    <property type="protein sequence ID" value="TWI59341.1"/>
    <property type="molecule type" value="Genomic_DNA"/>
</dbReference>
<gene>
    <name evidence="3" type="ORF">IQ10_01057</name>
</gene>
<dbReference type="PROSITE" id="PS50206">
    <property type="entry name" value="RHODANESE_3"/>
    <property type="match status" value="1"/>
</dbReference>
<dbReference type="SUPFAM" id="SSF52821">
    <property type="entry name" value="Rhodanese/Cell cycle control phosphatase"/>
    <property type="match status" value="1"/>
</dbReference>
<reference evidence="3 4" key="1">
    <citation type="journal article" date="2015" name="Stand. Genomic Sci.">
        <title>Genomic Encyclopedia of Bacterial and Archaeal Type Strains, Phase III: the genomes of soil and plant-associated and newly described type strains.</title>
        <authorList>
            <person name="Whitman W.B."/>
            <person name="Woyke T."/>
            <person name="Klenk H.P."/>
            <person name="Zhou Y."/>
            <person name="Lilburn T.G."/>
            <person name="Beck B.J."/>
            <person name="De Vos P."/>
            <person name="Vandamme P."/>
            <person name="Eisen J.A."/>
            <person name="Garrity G."/>
            <person name="Hugenholtz P."/>
            <person name="Kyrpides N.C."/>
        </authorList>
    </citation>
    <scope>NUCLEOTIDE SEQUENCE [LARGE SCALE GENOMIC DNA]</scope>
    <source>
        <strain evidence="3 4">CGMCC 1.10116</strain>
    </source>
</reference>